<name>A0A8I1AE96_THEIN</name>
<evidence type="ECO:0000256" key="2">
    <source>
        <dbReference type="ARBA" id="ARBA00022741"/>
    </source>
</evidence>
<dbReference type="InterPro" id="IPR003439">
    <property type="entry name" value="ABC_transporter-like_ATP-bd"/>
</dbReference>
<dbReference type="GO" id="GO:0016887">
    <property type="term" value="F:ATP hydrolysis activity"/>
    <property type="evidence" value="ECO:0007669"/>
    <property type="project" value="InterPro"/>
</dbReference>
<proteinExistence type="predicted"/>
<organism evidence="5 6">
    <name type="scientific">Thermoactinomyces intermedius</name>
    <dbReference type="NCBI Taxonomy" id="2024"/>
    <lineage>
        <taxon>Bacteria</taxon>
        <taxon>Bacillati</taxon>
        <taxon>Bacillota</taxon>
        <taxon>Bacilli</taxon>
        <taxon>Bacillales</taxon>
        <taxon>Thermoactinomycetaceae</taxon>
        <taxon>Thermoactinomyces</taxon>
    </lineage>
</organism>
<gene>
    <name evidence="5" type="ORF">I8U20_09210</name>
</gene>
<accession>A0A8I1AE96</accession>
<keyword evidence="2" id="KW-0547">Nucleotide-binding</keyword>
<evidence type="ECO:0000313" key="5">
    <source>
        <dbReference type="EMBL" id="MBH8595510.1"/>
    </source>
</evidence>
<evidence type="ECO:0000256" key="3">
    <source>
        <dbReference type="ARBA" id="ARBA00022840"/>
    </source>
</evidence>
<reference evidence="5 6" key="1">
    <citation type="submission" date="2020-12" db="EMBL/GenBank/DDBJ databases">
        <title>WGS of Thermoactinomyces spp.</title>
        <authorList>
            <person name="Cheng K."/>
        </authorList>
    </citation>
    <scope>NUCLEOTIDE SEQUENCE [LARGE SCALE GENOMIC DNA]</scope>
    <source>
        <strain evidence="6">CICC 10671\DSM 43846</strain>
    </source>
</reference>
<dbReference type="AlphaFoldDB" id="A0A8I1AE96"/>
<dbReference type="GO" id="GO:0005524">
    <property type="term" value="F:ATP binding"/>
    <property type="evidence" value="ECO:0007669"/>
    <property type="project" value="UniProtKB-KW"/>
</dbReference>
<dbReference type="PANTHER" id="PTHR42939:SF1">
    <property type="entry name" value="ABC TRANSPORTER ATP-BINDING PROTEIN ALBC-RELATED"/>
    <property type="match status" value="1"/>
</dbReference>
<protein>
    <submittedName>
        <fullName evidence="5">ABC transporter ATP-binding protein</fullName>
    </submittedName>
</protein>
<dbReference type="Gene3D" id="3.40.50.300">
    <property type="entry name" value="P-loop containing nucleotide triphosphate hydrolases"/>
    <property type="match status" value="1"/>
</dbReference>
<keyword evidence="1" id="KW-0813">Transport</keyword>
<dbReference type="InterPro" id="IPR003593">
    <property type="entry name" value="AAA+_ATPase"/>
</dbReference>
<dbReference type="RefSeq" id="WP_062843024.1">
    <property type="nucleotide sequence ID" value="NZ_JACEIR010000005.1"/>
</dbReference>
<dbReference type="SUPFAM" id="SSF52540">
    <property type="entry name" value="P-loop containing nucleoside triphosphate hydrolases"/>
    <property type="match status" value="1"/>
</dbReference>
<evidence type="ECO:0000256" key="1">
    <source>
        <dbReference type="ARBA" id="ARBA00022448"/>
    </source>
</evidence>
<keyword evidence="6" id="KW-1185">Reference proteome</keyword>
<dbReference type="Pfam" id="PF00005">
    <property type="entry name" value="ABC_tran"/>
    <property type="match status" value="1"/>
</dbReference>
<comment type="caution">
    <text evidence="5">The sequence shown here is derived from an EMBL/GenBank/DDBJ whole genome shotgun (WGS) entry which is preliminary data.</text>
</comment>
<dbReference type="InterPro" id="IPR027417">
    <property type="entry name" value="P-loop_NTPase"/>
</dbReference>
<sequence length="299" mass="34092">MNYKVEFDNVSLRYKDFEALKNVSFRLESGKIYGLLGRNGAGKTSLLSLLSSFRLPTEGSIRIGGEPPFENPKIMPHVALVYEKDYKEERKKVSTFIQNAAKFRPFFDMDYALRLVEKFQLPLNKEVRKLSRGMKSAMNVTIGLASRAPITIFDEAYLGMDAPTRELFYKELLKDQAKHPRIMILSTHLVSEMDYLFEEVLILDRGKLLLHEDYETLISKGLTVTGDAKTVDEFTKGRKILNEEQLGNTKSVIVFGDFHEALRLEAEKQGLETGTCSLQDLFIHLTGKEDAYETNSRIS</sequence>
<evidence type="ECO:0000259" key="4">
    <source>
        <dbReference type="PROSITE" id="PS50893"/>
    </source>
</evidence>
<dbReference type="EMBL" id="JAECVW010000004">
    <property type="protein sequence ID" value="MBH8595510.1"/>
    <property type="molecule type" value="Genomic_DNA"/>
</dbReference>
<dbReference type="PANTHER" id="PTHR42939">
    <property type="entry name" value="ABC TRANSPORTER ATP-BINDING PROTEIN ALBC-RELATED"/>
    <property type="match status" value="1"/>
</dbReference>
<dbReference type="InterPro" id="IPR051782">
    <property type="entry name" value="ABC_Transporter_VariousFunc"/>
</dbReference>
<dbReference type="Proteomes" id="UP000633619">
    <property type="component" value="Unassembled WGS sequence"/>
</dbReference>
<keyword evidence="3 5" id="KW-0067">ATP-binding</keyword>
<feature type="domain" description="ABC transporter" evidence="4">
    <location>
        <begin position="5"/>
        <end position="230"/>
    </location>
</feature>
<dbReference type="PROSITE" id="PS50893">
    <property type="entry name" value="ABC_TRANSPORTER_2"/>
    <property type="match status" value="1"/>
</dbReference>
<dbReference type="SMART" id="SM00382">
    <property type="entry name" value="AAA"/>
    <property type="match status" value="1"/>
</dbReference>
<evidence type="ECO:0000313" key="6">
    <source>
        <dbReference type="Proteomes" id="UP000633619"/>
    </source>
</evidence>